<keyword evidence="1" id="KW-0175">Coiled coil</keyword>
<feature type="coiled-coil region" evidence="1">
    <location>
        <begin position="325"/>
        <end position="355"/>
    </location>
</feature>
<protein>
    <submittedName>
        <fullName evidence="3">Uncharacterized protein</fullName>
    </submittedName>
</protein>
<evidence type="ECO:0000256" key="1">
    <source>
        <dbReference type="SAM" id="Coils"/>
    </source>
</evidence>
<feature type="non-terminal residue" evidence="3">
    <location>
        <position position="393"/>
    </location>
</feature>
<feature type="non-terminal residue" evidence="3">
    <location>
        <position position="1"/>
    </location>
</feature>
<name>A0A146KFG2_9EUKA</name>
<accession>A0A146KFG2</accession>
<sequence length="393" mass="45996">IKQRELDFQSDQVYDDNDIQDQQYDEILMQTSFVEPNTSVLSIESQQSIIQNPTPLKPVEKLQPLQKIPPKPKNSKFTHVKSSYAQISQKPQSQNSKQKTEENRPKSQFQQVEEFDDNFQEEQTQNVVIFTDVPVNEPDNVYLTEIDPNFIQEKEISFVDEDDYLQKIKAGYQIPAELAQKSLEIDEKLSFQSYQSTLSTTTVQLIKPNLSSQIQKIWDSQKPPCEVLEIEIPKVKNQPDFLREQIRDRKINEYEKCIDYCLEQLQNQKMRKIGKEELQELINEGVGEEIDQEKIKGIIDGINLEEEFEHDENLDVEVETEHEVNDDQENEFHKNQENEEELKRQININQEATQLKNTVAQFLDDQEQKQIKRVNSAKPIMGKQSGKLVIKRP</sequence>
<dbReference type="AlphaFoldDB" id="A0A146KFG2"/>
<gene>
    <name evidence="3" type="ORF">TPC1_11566</name>
</gene>
<feature type="region of interest" description="Disordered" evidence="2">
    <location>
        <begin position="50"/>
        <end position="109"/>
    </location>
</feature>
<evidence type="ECO:0000256" key="2">
    <source>
        <dbReference type="SAM" id="MobiDB-lite"/>
    </source>
</evidence>
<reference evidence="3" key="1">
    <citation type="submission" date="2015-07" db="EMBL/GenBank/DDBJ databases">
        <title>Adaptation to a free-living lifestyle via gene acquisitions in the diplomonad Trepomonas sp. PC1.</title>
        <authorList>
            <person name="Xu F."/>
            <person name="Jerlstrom-Hultqvist J."/>
            <person name="Kolisko M."/>
            <person name="Simpson A.G.B."/>
            <person name="Roger A.J."/>
            <person name="Svard S.G."/>
            <person name="Andersson J.O."/>
        </authorList>
    </citation>
    <scope>NUCLEOTIDE SEQUENCE</scope>
    <source>
        <strain evidence="3">PC1</strain>
    </source>
</reference>
<evidence type="ECO:0000313" key="3">
    <source>
        <dbReference type="EMBL" id="JAP95443.1"/>
    </source>
</evidence>
<proteinExistence type="predicted"/>
<dbReference type="EMBL" id="GDID01001163">
    <property type="protein sequence ID" value="JAP95443.1"/>
    <property type="molecule type" value="Transcribed_RNA"/>
</dbReference>
<organism evidence="3">
    <name type="scientific">Trepomonas sp. PC1</name>
    <dbReference type="NCBI Taxonomy" id="1076344"/>
    <lineage>
        <taxon>Eukaryota</taxon>
        <taxon>Metamonada</taxon>
        <taxon>Diplomonadida</taxon>
        <taxon>Hexamitidae</taxon>
        <taxon>Hexamitinae</taxon>
        <taxon>Trepomonas</taxon>
    </lineage>
</organism>
<feature type="compositionally biased region" description="Low complexity" evidence="2">
    <location>
        <begin position="86"/>
        <end position="97"/>
    </location>
</feature>